<dbReference type="RefSeq" id="WP_330463436.1">
    <property type="nucleotide sequence ID" value="NZ_CP143578.1"/>
</dbReference>
<dbReference type="Proteomes" id="UP001431935">
    <property type="component" value="Chromosome"/>
</dbReference>
<evidence type="ECO:0000313" key="2">
    <source>
        <dbReference type="Proteomes" id="UP001431935"/>
    </source>
</evidence>
<proteinExistence type="predicted"/>
<organism evidence="1 2">
    <name type="scientific">Metamycoplasma gateae</name>
    <dbReference type="NCBI Taxonomy" id="35769"/>
    <lineage>
        <taxon>Bacteria</taxon>
        <taxon>Bacillati</taxon>
        <taxon>Mycoplasmatota</taxon>
        <taxon>Mycoplasmoidales</taxon>
        <taxon>Metamycoplasmataceae</taxon>
        <taxon>Metamycoplasma</taxon>
    </lineage>
</organism>
<name>A0ABZ2AK62_9BACT</name>
<reference evidence="1" key="1">
    <citation type="submission" date="2024-01" db="EMBL/GenBank/DDBJ databases">
        <title>Complete genome sequence of Mycoplasma gateae strain 3700.</title>
        <authorList>
            <person name="Spergser J."/>
        </authorList>
    </citation>
    <scope>NUCLEOTIDE SEQUENCE [LARGE SCALE GENOMIC DNA]</scope>
    <source>
        <strain evidence="1">3700</strain>
    </source>
</reference>
<gene>
    <name evidence="1" type="ORF">V2E26_00070</name>
</gene>
<sequence>MNKDGDWENYYISIEKINLNDPIFRFIDEYFLGNNIKLNKIFSVSNTFFNTFSTFKKLNKKLSKIESINDRIDFIDDLMFAKPSTFQVDNNILDLEQVSLLRYKLTELANNLK</sequence>
<accession>A0ABZ2AK62</accession>
<keyword evidence="2" id="KW-1185">Reference proteome</keyword>
<evidence type="ECO:0000313" key="1">
    <source>
        <dbReference type="EMBL" id="WVN21398.1"/>
    </source>
</evidence>
<protein>
    <submittedName>
        <fullName evidence="1">Uncharacterized protein</fullName>
    </submittedName>
</protein>
<dbReference type="EMBL" id="CP143578">
    <property type="protein sequence ID" value="WVN21398.1"/>
    <property type="molecule type" value="Genomic_DNA"/>
</dbReference>